<dbReference type="SMART" id="SM01131">
    <property type="entry name" value="DHHA2"/>
    <property type="match status" value="1"/>
</dbReference>
<dbReference type="EMBL" id="CAXAMM010003236">
    <property type="protein sequence ID" value="CAK8999080.1"/>
    <property type="molecule type" value="Genomic_DNA"/>
</dbReference>
<evidence type="ECO:0000256" key="3">
    <source>
        <dbReference type="ARBA" id="ARBA00022723"/>
    </source>
</evidence>
<dbReference type="EC" id="3.6.1.1" evidence="2"/>
<reference evidence="10 11" key="1">
    <citation type="submission" date="2024-02" db="EMBL/GenBank/DDBJ databases">
        <authorList>
            <person name="Chen Y."/>
            <person name="Shah S."/>
            <person name="Dougan E. K."/>
            <person name="Thang M."/>
            <person name="Chan C."/>
        </authorList>
    </citation>
    <scope>NUCLEOTIDE SEQUENCE [LARGE SCALE GENOMIC DNA]</scope>
</reference>
<protein>
    <recommendedName>
        <fullName evidence="2">inorganic diphosphatase</fullName>
        <ecNumber evidence="2">3.6.1.1</ecNumber>
    </recommendedName>
    <alternativeName>
        <fullName evidence="6">Pyrophosphate phospho-hydrolase</fullName>
    </alternativeName>
</protein>
<comment type="catalytic activity">
    <reaction evidence="7">
        <text>diphosphate + H2O = 2 phosphate + H(+)</text>
        <dbReference type="Rhea" id="RHEA:24576"/>
        <dbReference type="ChEBI" id="CHEBI:15377"/>
        <dbReference type="ChEBI" id="CHEBI:15378"/>
        <dbReference type="ChEBI" id="CHEBI:33019"/>
        <dbReference type="ChEBI" id="CHEBI:43474"/>
        <dbReference type="EC" id="3.6.1.1"/>
    </reaction>
</comment>
<evidence type="ECO:0000256" key="2">
    <source>
        <dbReference type="ARBA" id="ARBA00012146"/>
    </source>
</evidence>
<proteinExistence type="predicted"/>
<gene>
    <name evidence="10" type="ORF">SCF082_LOCUS5911</name>
</gene>
<evidence type="ECO:0000256" key="4">
    <source>
        <dbReference type="ARBA" id="ARBA00022801"/>
    </source>
</evidence>
<dbReference type="Pfam" id="PF02833">
    <property type="entry name" value="DHHA2"/>
    <property type="match status" value="1"/>
</dbReference>
<comment type="cofactor">
    <cofactor evidence="1">
        <name>Mn(2+)</name>
        <dbReference type="ChEBI" id="CHEBI:29035"/>
    </cofactor>
</comment>
<feature type="domain" description="DHHA2" evidence="9">
    <location>
        <begin position="375"/>
        <end position="533"/>
    </location>
</feature>
<evidence type="ECO:0000259" key="9">
    <source>
        <dbReference type="SMART" id="SM01131"/>
    </source>
</evidence>
<dbReference type="PANTHER" id="PTHR12112:SF22">
    <property type="entry name" value="MANGANESE-DEPENDENT INORGANIC PYROPHOSPHATASE-RELATED"/>
    <property type="match status" value="1"/>
</dbReference>
<evidence type="ECO:0000313" key="11">
    <source>
        <dbReference type="Proteomes" id="UP001642464"/>
    </source>
</evidence>
<sequence>MAAVPRAKARLSEALAQGQALKVDQLKRLFGEDGIEILKLGTSKWIPADQLLEWLYGDGQGARMLSHLEVPGGATPRGGGDSPGGKSARTEKDIEAWLFSEGFHEKFGMLMEMSKTDEALAEYRAMAKDLAEEFQDKVANPTAEAFIEQLCVEKILQGALFVGHVKTDLDSIAGAIGGACLWQGTATRAEMDLNGEIMYALKWAGLEPPPFFDDHPGAAKPDAAGKLLPVCLVDHNEDKQMVPSLRDAPDRKKRIIGLIDHHALAESMASEKPLFMDVRPWGSMSSIVTHAFIRGNRMIPKAIARILLAAILSDTLNLQSVTTTNADRFLVTVLCILGECDDPDELARKMFRAKTEWIVGLGAGAGSALFGNGCYEHFFVPGSNGHANRLGAYEMTRGDQKDFTANGWKVGIAVLEVTDTEPVLKVADELLMELRILKVEKGQLKNGQHDRRKELDFAYLFVVDVTQQLSYLLVAGGRELALAKSAFPEKPLREAKPGLKAPGNTIRAEETLMEVGGLVSRKAQFVPAFFAALNGGFSCHKEPNSTISEELAGIKEEDEVHAAIDALQKESFHDSVQVVRDYTRFREALDAS</sequence>
<dbReference type="SUPFAM" id="SSF64182">
    <property type="entry name" value="DHH phosphoesterases"/>
    <property type="match status" value="1"/>
</dbReference>
<dbReference type="Gene3D" id="3.10.310.20">
    <property type="entry name" value="DHHA2 domain"/>
    <property type="match status" value="1"/>
</dbReference>
<dbReference type="Pfam" id="PF01368">
    <property type="entry name" value="DHH"/>
    <property type="match status" value="1"/>
</dbReference>
<keyword evidence="11" id="KW-1185">Reference proteome</keyword>
<keyword evidence="4" id="KW-0378">Hydrolase</keyword>
<organism evidence="10 11">
    <name type="scientific">Durusdinium trenchii</name>
    <dbReference type="NCBI Taxonomy" id="1381693"/>
    <lineage>
        <taxon>Eukaryota</taxon>
        <taxon>Sar</taxon>
        <taxon>Alveolata</taxon>
        <taxon>Dinophyceae</taxon>
        <taxon>Suessiales</taxon>
        <taxon>Symbiodiniaceae</taxon>
        <taxon>Durusdinium</taxon>
    </lineage>
</organism>
<dbReference type="PANTHER" id="PTHR12112">
    <property type="entry name" value="BNIP - RELATED"/>
    <property type="match status" value="1"/>
</dbReference>
<evidence type="ECO:0000313" key="10">
    <source>
        <dbReference type="EMBL" id="CAK8999080.1"/>
    </source>
</evidence>
<dbReference type="InterPro" id="IPR001667">
    <property type="entry name" value="DDH_dom"/>
</dbReference>
<evidence type="ECO:0000256" key="7">
    <source>
        <dbReference type="ARBA" id="ARBA00047820"/>
    </source>
</evidence>
<feature type="region of interest" description="Disordered" evidence="8">
    <location>
        <begin position="69"/>
        <end position="88"/>
    </location>
</feature>
<keyword evidence="3" id="KW-0479">Metal-binding</keyword>
<dbReference type="InterPro" id="IPR004097">
    <property type="entry name" value="DHHA2"/>
</dbReference>
<dbReference type="InterPro" id="IPR038222">
    <property type="entry name" value="DHHA2_dom_sf"/>
</dbReference>
<keyword evidence="5" id="KW-0464">Manganese</keyword>
<dbReference type="Proteomes" id="UP001642464">
    <property type="component" value="Unassembled WGS sequence"/>
</dbReference>
<name>A0ABP0ICH5_9DINO</name>
<dbReference type="InterPro" id="IPR038763">
    <property type="entry name" value="DHH_sf"/>
</dbReference>
<evidence type="ECO:0000256" key="6">
    <source>
        <dbReference type="ARBA" id="ARBA00032535"/>
    </source>
</evidence>
<evidence type="ECO:0000256" key="5">
    <source>
        <dbReference type="ARBA" id="ARBA00023211"/>
    </source>
</evidence>
<comment type="caution">
    <text evidence="10">The sequence shown here is derived from an EMBL/GenBank/DDBJ whole genome shotgun (WGS) entry which is preliminary data.</text>
</comment>
<evidence type="ECO:0000256" key="1">
    <source>
        <dbReference type="ARBA" id="ARBA00001936"/>
    </source>
</evidence>
<accession>A0ABP0ICH5</accession>
<evidence type="ECO:0000256" key="8">
    <source>
        <dbReference type="SAM" id="MobiDB-lite"/>
    </source>
</evidence>
<dbReference type="Gene3D" id="3.90.1640.10">
    <property type="entry name" value="inorganic pyrophosphatase (n-terminal core)"/>
    <property type="match status" value="1"/>
</dbReference>